<organism evidence="9">
    <name type="scientific">Cryptosporidium canis</name>
    <dbReference type="NCBI Taxonomy" id="195482"/>
    <lineage>
        <taxon>Eukaryota</taxon>
        <taxon>Sar</taxon>
        <taxon>Alveolata</taxon>
        <taxon>Apicomplexa</taxon>
        <taxon>Conoidasida</taxon>
        <taxon>Coccidia</taxon>
        <taxon>Eucoccidiorida</taxon>
        <taxon>Eimeriorina</taxon>
        <taxon>Cryptosporidiidae</taxon>
        <taxon>Cryptosporidium</taxon>
    </lineage>
</organism>
<accession>A0A9D5HW52</accession>
<evidence type="ECO:0000313" key="9">
    <source>
        <dbReference type="EMBL" id="KAJ1613803.1"/>
    </source>
</evidence>
<keyword evidence="5" id="KW-0833">Ubl conjugation pathway</keyword>
<comment type="catalytic activity">
    <reaction evidence="1">
        <text>Thiol-dependent hydrolysis of ester, thioester, amide, peptide and isopeptide bonds formed by the C-terminal Gly of ubiquitin (a 76-residue protein attached to proteins as an intracellular targeting signal).</text>
        <dbReference type="EC" id="3.4.19.12"/>
    </reaction>
</comment>
<dbReference type="OrthoDB" id="286820at2759"/>
<dbReference type="PANTHER" id="PTHR24006:SF888">
    <property type="entry name" value="UBIQUITIN CARBOXYL-TERMINAL HYDROLASE 30"/>
    <property type="match status" value="1"/>
</dbReference>
<dbReference type="SUPFAM" id="SSF54001">
    <property type="entry name" value="Cysteine proteinases"/>
    <property type="match status" value="1"/>
</dbReference>
<dbReference type="Pfam" id="PF00443">
    <property type="entry name" value="UCH"/>
    <property type="match status" value="1"/>
</dbReference>
<evidence type="ECO:0000256" key="3">
    <source>
        <dbReference type="ARBA" id="ARBA00012759"/>
    </source>
</evidence>
<evidence type="ECO:0000256" key="6">
    <source>
        <dbReference type="ARBA" id="ARBA00022801"/>
    </source>
</evidence>
<dbReference type="GO" id="GO:0006508">
    <property type="term" value="P:proteolysis"/>
    <property type="evidence" value="ECO:0007669"/>
    <property type="project" value="UniProtKB-KW"/>
</dbReference>
<reference evidence="9" key="1">
    <citation type="submission" date="2022-10" db="EMBL/GenBank/DDBJ databases">
        <title>Adaptive evolution leads to modifications in subtelomeric GC content in a zoonotic Cryptosporidium species.</title>
        <authorList>
            <person name="Li J."/>
            <person name="Feng Y."/>
            <person name="Xiao L."/>
        </authorList>
    </citation>
    <scope>NUCLEOTIDE SEQUENCE</scope>
    <source>
        <strain evidence="9">33844</strain>
    </source>
</reference>
<dbReference type="InterPro" id="IPR028889">
    <property type="entry name" value="USP"/>
</dbReference>
<feature type="domain" description="USP" evidence="8">
    <location>
        <begin position="573"/>
        <end position="889"/>
    </location>
</feature>
<dbReference type="InterPro" id="IPR018200">
    <property type="entry name" value="USP_CS"/>
</dbReference>
<dbReference type="Proteomes" id="UP001067231">
    <property type="component" value="Unassembled WGS sequence"/>
</dbReference>
<protein>
    <recommendedName>
        <fullName evidence="3">ubiquitinyl hydrolase 1</fullName>
        <ecNumber evidence="3">3.4.19.12</ecNumber>
    </recommendedName>
</protein>
<sequence>MGTHSDGSQKEEDRNFRIFSSIQDDTDQIVAYPEEELGKGGADGFLNASGSVLFSSLSSTQFKSISTRQSESNITDYNTSPAIPEPCSELSSFESSSGCSIATLPEFLDSEPGISDLSSRKFREAEHRSRKWIEGFSPKTSDMSLEELFPMNLAINGIILKNLNDLMSTYSGDLLFELTKLELRPIVVRFFRIYSRDYYQRNLPLICSFLSVLFELSFSENKLRELNVEMWEFFDCIIGEISSIFGIKEGHELPHIPVVYWIVKTWNKYDMFLVFKPSQEMEEELIKNHLNEILFSLHLGKNSKTRSHVSKYYSKLLASYKQNDKLHGYLLYVIKLTKFLFNNFLMADNLGRFEINSKGIIEILNNFSQHRTQVFSKTLDILISNSEANSNEHKGHCNSLSNPIPVYLFSSFFLLDGPKKILQDIAISICNNNSLKFEDKKQSFVHIIELIMHACKATSLGGSPDVSNLDLLMEMFELEIWEYLGREGALRIFMLLDGVTRDLTERVNLVDSNKSDSGAISRLYKLQGVLLVKSSDLFAARTRKECKNEADSGGDDWRRKLIDAYLASNETDKGIRNLGNTCYFNSIIQCLSLSYYFLEWVCDNMIRGSLKSNKLIRYLFKYLINLLDPADKGSSDAISARCRAGESASSTLDMRLIDEISSQFALGKEHDACDFLRYLLSNISGDCLPFIMTIKESSECLSCGVVESKQSQSLSIIDLYVSKDLLFRSENGRDPTTGTVTLESLIESHFSTDKFPNSLECRNCRRMTAFKASNSIKKPSRYVVLAIHNYYWDRRLNMAVKQTDFKVKFDDFFLLDSHKYVIYALIFHQGKSTYSGHYFAIGRKHFYDSFKQKNPNWFKYNDQTISNIESLHQFQKFGENPYLIFALLVD</sequence>
<comment type="similarity">
    <text evidence="2">Belongs to the peptidase C19 family.</text>
</comment>
<dbReference type="InterPro" id="IPR050164">
    <property type="entry name" value="Peptidase_C19"/>
</dbReference>
<dbReference type="Gene3D" id="3.90.70.10">
    <property type="entry name" value="Cysteine proteinases"/>
    <property type="match status" value="1"/>
</dbReference>
<evidence type="ECO:0000259" key="8">
    <source>
        <dbReference type="PROSITE" id="PS50235"/>
    </source>
</evidence>
<dbReference type="GO" id="GO:0016579">
    <property type="term" value="P:protein deubiquitination"/>
    <property type="evidence" value="ECO:0007669"/>
    <property type="project" value="InterPro"/>
</dbReference>
<dbReference type="GO" id="GO:0005829">
    <property type="term" value="C:cytosol"/>
    <property type="evidence" value="ECO:0007669"/>
    <property type="project" value="TreeGrafter"/>
</dbReference>
<evidence type="ECO:0000256" key="7">
    <source>
        <dbReference type="ARBA" id="ARBA00022807"/>
    </source>
</evidence>
<evidence type="ECO:0000256" key="4">
    <source>
        <dbReference type="ARBA" id="ARBA00022670"/>
    </source>
</evidence>
<dbReference type="InterPro" id="IPR038765">
    <property type="entry name" value="Papain-like_cys_pep_sf"/>
</dbReference>
<evidence type="ECO:0000256" key="1">
    <source>
        <dbReference type="ARBA" id="ARBA00000707"/>
    </source>
</evidence>
<dbReference type="AlphaFoldDB" id="A0A9D5HW52"/>
<dbReference type="GO" id="GO:0005634">
    <property type="term" value="C:nucleus"/>
    <property type="evidence" value="ECO:0007669"/>
    <property type="project" value="TreeGrafter"/>
</dbReference>
<dbReference type="EC" id="3.4.19.12" evidence="3"/>
<dbReference type="PROSITE" id="PS50235">
    <property type="entry name" value="USP_3"/>
    <property type="match status" value="1"/>
</dbReference>
<evidence type="ECO:0000256" key="5">
    <source>
        <dbReference type="ARBA" id="ARBA00022786"/>
    </source>
</evidence>
<evidence type="ECO:0000256" key="2">
    <source>
        <dbReference type="ARBA" id="ARBA00009085"/>
    </source>
</evidence>
<dbReference type="PANTHER" id="PTHR24006">
    <property type="entry name" value="UBIQUITIN CARBOXYL-TERMINAL HYDROLASE"/>
    <property type="match status" value="1"/>
</dbReference>
<keyword evidence="7" id="KW-0788">Thiol protease</keyword>
<proteinExistence type="inferred from homology"/>
<keyword evidence="6 9" id="KW-0378">Hydrolase</keyword>
<dbReference type="GO" id="GO:0004843">
    <property type="term" value="F:cysteine-type deubiquitinase activity"/>
    <property type="evidence" value="ECO:0007669"/>
    <property type="project" value="UniProtKB-EC"/>
</dbReference>
<dbReference type="PROSITE" id="PS00972">
    <property type="entry name" value="USP_1"/>
    <property type="match status" value="1"/>
</dbReference>
<gene>
    <name evidence="9" type="ORF">OJ253_124</name>
</gene>
<name>A0A9D5HW52_9CRYT</name>
<keyword evidence="4" id="KW-0645">Protease</keyword>
<dbReference type="EMBL" id="JAPCXC010000001">
    <property type="protein sequence ID" value="KAJ1613803.1"/>
    <property type="molecule type" value="Genomic_DNA"/>
</dbReference>
<comment type="caution">
    <text evidence="9">The sequence shown here is derived from an EMBL/GenBank/DDBJ whole genome shotgun (WGS) entry which is preliminary data.</text>
</comment>
<dbReference type="InterPro" id="IPR001394">
    <property type="entry name" value="Peptidase_C19_UCH"/>
</dbReference>